<keyword evidence="9" id="KW-0496">Mitochondrion</keyword>
<evidence type="ECO:0000256" key="2">
    <source>
        <dbReference type="ARBA" id="ARBA00004141"/>
    </source>
</evidence>
<accession>A0A5C3LHC0</accession>
<keyword evidence="8 9" id="KW-0472">Membrane</keyword>
<evidence type="ECO:0000256" key="1">
    <source>
        <dbReference type="ARBA" id="ARBA00001946"/>
    </source>
</evidence>
<keyword evidence="6 9" id="KW-0812">Transmembrane</keyword>
<dbReference type="InterPro" id="IPR044878">
    <property type="entry name" value="UbiA_sf"/>
</dbReference>
<dbReference type="InterPro" id="IPR006370">
    <property type="entry name" value="HB_polyprenyltransferase-like"/>
</dbReference>
<keyword evidence="9" id="KW-0414">Isoprene biosynthesis</keyword>
<dbReference type="GO" id="GO:0006744">
    <property type="term" value="P:ubiquinone biosynthetic process"/>
    <property type="evidence" value="ECO:0007669"/>
    <property type="project" value="UniProtKB-UniRule"/>
</dbReference>
<dbReference type="EC" id="2.5.1.39" evidence="9"/>
<keyword evidence="5 9" id="KW-0808">Transferase</keyword>
<evidence type="ECO:0000256" key="3">
    <source>
        <dbReference type="ARBA" id="ARBA00005179"/>
    </source>
</evidence>
<dbReference type="CDD" id="cd13959">
    <property type="entry name" value="PT_UbiA_COQ2"/>
    <property type="match status" value="1"/>
</dbReference>
<keyword evidence="11" id="KW-1185">Reference proteome</keyword>
<dbReference type="InterPro" id="IPR000537">
    <property type="entry name" value="UbiA_prenyltransferase"/>
</dbReference>
<dbReference type="Gene3D" id="1.10.357.140">
    <property type="entry name" value="UbiA prenyltransferase"/>
    <property type="match status" value="1"/>
</dbReference>
<dbReference type="EMBL" id="ML213684">
    <property type="protein sequence ID" value="TFK32170.1"/>
    <property type="molecule type" value="Genomic_DNA"/>
</dbReference>
<dbReference type="AlphaFoldDB" id="A0A5C3LHC0"/>
<evidence type="ECO:0000256" key="7">
    <source>
        <dbReference type="ARBA" id="ARBA00022989"/>
    </source>
</evidence>
<dbReference type="HAMAP" id="MF_01635">
    <property type="entry name" value="UbiA"/>
    <property type="match status" value="1"/>
</dbReference>
<dbReference type="GO" id="GO:0005743">
    <property type="term" value="C:mitochondrial inner membrane"/>
    <property type="evidence" value="ECO:0007669"/>
    <property type="project" value="UniProtKB-SubCell"/>
</dbReference>
<keyword evidence="9" id="KW-0831">Ubiquinone biosynthesis</keyword>
<comment type="catalytic activity">
    <reaction evidence="9">
        <text>an all-trans-polyprenyl diphosphate + 4-hydroxybenzoate = a 4-hydroxy-3-(all-trans-polyprenyl)benzoate + diphosphate</text>
        <dbReference type="Rhea" id="RHEA:44504"/>
        <dbReference type="Rhea" id="RHEA-COMP:9514"/>
        <dbReference type="Rhea" id="RHEA-COMP:9564"/>
        <dbReference type="ChEBI" id="CHEBI:17879"/>
        <dbReference type="ChEBI" id="CHEBI:33019"/>
        <dbReference type="ChEBI" id="CHEBI:58914"/>
        <dbReference type="ChEBI" id="CHEBI:78396"/>
        <dbReference type="EC" id="2.5.1.39"/>
    </reaction>
</comment>
<proteinExistence type="inferred from homology"/>
<dbReference type="Gene3D" id="1.20.120.1780">
    <property type="entry name" value="UbiA prenyltransferase"/>
    <property type="match status" value="1"/>
</dbReference>
<sequence length="313" mass="35660">MTLLVSGPIISSSAKFSLNCLPENLRPFLEIIRFDKPTGTMLMFWPFAWGYTMAAYRVHIGIGAYFFGLAKCFLYAFIVRSSACTINDIFDRNVDAQTERTKSRPLASGRISVQAAIIYLFFQYFIGVLIFWYTMKDLTLWVALFQLFPLFAIYPFLKRYTHWPQAWLGFSMNFGFITAWIMLTGTADVHLLALAIAGCWCWTMLYDTIYACQDMKDDVKIGVKSTAILFGSWIKPLLVLCAATFVTILFFVGALNNHGHGYFAVSVGGTAAHLIWQFMTLDLEESKSCWKNFNQNGHLGWIVWGGIFFDYLS</sequence>
<name>A0A5C3LHC0_9AGAR</name>
<dbReference type="Pfam" id="PF01040">
    <property type="entry name" value="UbiA"/>
    <property type="match status" value="1"/>
</dbReference>
<evidence type="ECO:0000256" key="9">
    <source>
        <dbReference type="HAMAP-Rule" id="MF_03189"/>
    </source>
</evidence>
<gene>
    <name evidence="10" type="ORF">BDQ12DRAFT_617605</name>
</gene>
<dbReference type="OrthoDB" id="18170at2759"/>
<comment type="function">
    <text evidence="9">Catalyzes the prenylation of para-hydroxybenzoate (PHB) with an all-trans polyprenyl group. Mediates the second step in the final reaction sequence of coenzyme Q (CoQ) biosynthesis, which is the condensation of the polyisoprenoid side chain with PHB, generating the first membrane-bound Q intermediate.</text>
</comment>
<dbReference type="GO" id="GO:0008299">
    <property type="term" value="P:isoprenoid biosynthetic process"/>
    <property type="evidence" value="ECO:0007669"/>
    <property type="project" value="UniProtKB-UniRule"/>
</dbReference>
<feature type="transmembrane region" description="Helical" evidence="9">
    <location>
        <begin position="233"/>
        <end position="255"/>
    </location>
</feature>
<feature type="transmembrane region" description="Helical" evidence="9">
    <location>
        <begin position="111"/>
        <end position="132"/>
    </location>
</feature>
<keyword evidence="9" id="KW-0999">Mitochondrion inner membrane</keyword>
<evidence type="ECO:0000256" key="5">
    <source>
        <dbReference type="ARBA" id="ARBA00022679"/>
    </source>
</evidence>
<dbReference type="FunFam" id="1.20.120.1780:FF:000001">
    <property type="entry name" value="4-hydroxybenzoate octaprenyltransferase"/>
    <property type="match status" value="1"/>
</dbReference>
<comment type="pathway">
    <text evidence="3">Secondary metabolite biosynthesis.</text>
</comment>
<evidence type="ECO:0000256" key="4">
    <source>
        <dbReference type="ARBA" id="ARBA00005985"/>
    </source>
</evidence>
<dbReference type="FunFam" id="1.10.357.140:FF:000008">
    <property type="entry name" value="4-hydroxybenzoate octaprenyltransferase"/>
    <property type="match status" value="1"/>
</dbReference>
<keyword evidence="7 9" id="KW-1133">Transmembrane helix</keyword>
<evidence type="ECO:0000313" key="11">
    <source>
        <dbReference type="Proteomes" id="UP000308652"/>
    </source>
</evidence>
<comment type="pathway">
    <text evidence="9">Cofactor biosynthesis; ubiquinone biosynthesis.</text>
</comment>
<feature type="transmembrane region" description="Helical" evidence="9">
    <location>
        <begin position="166"/>
        <end position="183"/>
    </location>
</feature>
<evidence type="ECO:0000313" key="10">
    <source>
        <dbReference type="EMBL" id="TFK32170.1"/>
    </source>
</evidence>
<evidence type="ECO:0000256" key="8">
    <source>
        <dbReference type="ARBA" id="ARBA00023136"/>
    </source>
</evidence>
<organism evidence="10 11">
    <name type="scientific">Crucibulum laeve</name>
    <dbReference type="NCBI Taxonomy" id="68775"/>
    <lineage>
        <taxon>Eukaryota</taxon>
        <taxon>Fungi</taxon>
        <taxon>Dikarya</taxon>
        <taxon>Basidiomycota</taxon>
        <taxon>Agaricomycotina</taxon>
        <taxon>Agaricomycetes</taxon>
        <taxon>Agaricomycetidae</taxon>
        <taxon>Agaricales</taxon>
        <taxon>Agaricineae</taxon>
        <taxon>Nidulariaceae</taxon>
        <taxon>Crucibulum</taxon>
    </lineage>
</organism>
<protein>
    <recommendedName>
        <fullName evidence="9">4-hydroxybenzoate polyprenyltransferase, mitochondrial</fullName>
        <shortName evidence="9">4-HB polyprenyltransferase</shortName>
        <ecNumber evidence="9">2.5.1.39</ecNumber>
    </recommendedName>
    <alternativeName>
        <fullName evidence="9">Para-hydroxybenzoate--polyprenyltransferase</fullName>
        <shortName evidence="9">PHB:PPT</shortName>
        <shortName evidence="9">PHB:polyprenyltransferase</shortName>
    </alternativeName>
</protein>
<comment type="cofactor">
    <cofactor evidence="1 9">
        <name>Mg(2+)</name>
        <dbReference type="ChEBI" id="CHEBI:18420"/>
    </cofactor>
</comment>
<dbReference type="Proteomes" id="UP000308652">
    <property type="component" value="Unassembled WGS sequence"/>
</dbReference>
<dbReference type="PANTHER" id="PTHR11048">
    <property type="entry name" value="PRENYLTRANSFERASES"/>
    <property type="match status" value="1"/>
</dbReference>
<feature type="transmembrane region" description="Helical" evidence="9">
    <location>
        <begin position="261"/>
        <end position="281"/>
    </location>
</feature>
<comment type="subcellular location">
    <subcellularLocation>
        <location evidence="2">Membrane</location>
        <topology evidence="2">Multi-pass membrane protein</topology>
    </subcellularLocation>
    <subcellularLocation>
        <location evidence="9">Mitochondrion inner membrane</location>
        <topology evidence="9">Multi-pass membrane protein</topology>
        <orientation evidence="9">Matrix side</orientation>
    </subcellularLocation>
</comment>
<evidence type="ECO:0000256" key="6">
    <source>
        <dbReference type="ARBA" id="ARBA00022692"/>
    </source>
</evidence>
<reference evidence="10 11" key="1">
    <citation type="journal article" date="2019" name="Nat. Ecol. Evol.">
        <title>Megaphylogeny resolves global patterns of mushroom evolution.</title>
        <authorList>
            <person name="Varga T."/>
            <person name="Krizsan K."/>
            <person name="Foldi C."/>
            <person name="Dima B."/>
            <person name="Sanchez-Garcia M."/>
            <person name="Sanchez-Ramirez S."/>
            <person name="Szollosi G.J."/>
            <person name="Szarkandi J.G."/>
            <person name="Papp V."/>
            <person name="Albert L."/>
            <person name="Andreopoulos W."/>
            <person name="Angelini C."/>
            <person name="Antonin V."/>
            <person name="Barry K.W."/>
            <person name="Bougher N.L."/>
            <person name="Buchanan P."/>
            <person name="Buyck B."/>
            <person name="Bense V."/>
            <person name="Catcheside P."/>
            <person name="Chovatia M."/>
            <person name="Cooper J."/>
            <person name="Damon W."/>
            <person name="Desjardin D."/>
            <person name="Finy P."/>
            <person name="Geml J."/>
            <person name="Haridas S."/>
            <person name="Hughes K."/>
            <person name="Justo A."/>
            <person name="Karasinski D."/>
            <person name="Kautmanova I."/>
            <person name="Kiss B."/>
            <person name="Kocsube S."/>
            <person name="Kotiranta H."/>
            <person name="LaButti K.M."/>
            <person name="Lechner B.E."/>
            <person name="Liimatainen K."/>
            <person name="Lipzen A."/>
            <person name="Lukacs Z."/>
            <person name="Mihaltcheva S."/>
            <person name="Morgado L.N."/>
            <person name="Niskanen T."/>
            <person name="Noordeloos M.E."/>
            <person name="Ohm R.A."/>
            <person name="Ortiz-Santana B."/>
            <person name="Ovrebo C."/>
            <person name="Racz N."/>
            <person name="Riley R."/>
            <person name="Savchenko A."/>
            <person name="Shiryaev A."/>
            <person name="Soop K."/>
            <person name="Spirin V."/>
            <person name="Szebenyi C."/>
            <person name="Tomsovsky M."/>
            <person name="Tulloss R.E."/>
            <person name="Uehling J."/>
            <person name="Grigoriev I.V."/>
            <person name="Vagvolgyi C."/>
            <person name="Papp T."/>
            <person name="Martin F.M."/>
            <person name="Miettinen O."/>
            <person name="Hibbett D.S."/>
            <person name="Nagy L.G."/>
        </authorList>
    </citation>
    <scope>NUCLEOTIDE SEQUENCE [LARGE SCALE GENOMIC DNA]</scope>
    <source>
        <strain evidence="10 11">CBS 166.37</strain>
    </source>
</reference>
<feature type="transmembrane region" description="Helical" evidence="9">
    <location>
        <begin position="189"/>
        <end position="212"/>
    </location>
</feature>
<dbReference type="UniPathway" id="UPA00232"/>
<comment type="similarity">
    <text evidence="4 9">Belongs to the UbiA prenyltransferase family.</text>
</comment>
<feature type="transmembrane region" description="Helical" evidence="9">
    <location>
        <begin position="138"/>
        <end position="157"/>
    </location>
</feature>
<dbReference type="GO" id="GO:0008412">
    <property type="term" value="F:4-hydroxybenzoate polyprenyltransferase activity"/>
    <property type="evidence" value="ECO:0007669"/>
    <property type="project" value="UniProtKB-EC"/>
</dbReference>
<dbReference type="PANTHER" id="PTHR11048:SF28">
    <property type="entry name" value="4-HYDROXYBENZOATE POLYPRENYLTRANSFERASE, MITOCHONDRIAL"/>
    <property type="match status" value="1"/>
</dbReference>
<dbReference type="STRING" id="68775.A0A5C3LHC0"/>
<dbReference type="InterPro" id="IPR039653">
    <property type="entry name" value="Prenyltransferase"/>
</dbReference>